<feature type="transmembrane region" description="Helical" evidence="1">
    <location>
        <begin position="172"/>
        <end position="192"/>
    </location>
</feature>
<feature type="transmembrane region" description="Helical" evidence="1">
    <location>
        <begin position="99"/>
        <end position="120"/>
    </location>
</feature>
<gene>
    <name evidence="2" type="ORF">HHL23_00870</name>
</gene>
<evidence type="ECO:0000313" key="2">
    <source>
        <dbReference type="EMBL" id="NML68358.1"/>
    </source>
</evidence>
<dbReference type="Pfam" id="PF11188">
    <property type="entry name" value="DUF2975"/>
    <property type="match status" value="1"/>
</dbReference>
<sequence>MKLLGKNSISTAISWIFFLLSVLTAFVFAYILLGYAVCYYNHETGGHFLQDIFQTGLVSDKSNDLVDGKPEHFFPVFSIREPWGKIHTVLHGVLVFNVFLHYLIQFTFYILFLFSMYKIFNGMSKDILFNPEVLKWLRRFSWLSFIYVPISIGNWYYNPKPTYSNFDYTRDTGILLTSFIVLMFGIIVLFIVEFFKKGLELQNQTDLTI</sequence>
<feature type="transmembrane region" description="Helical" evidence="1">
    <location>
        <begin position="12"/>
        <end position="33"/>
    </location>
</feature>
<comment type="caution">
    <text evidence="2">The sequence shown here is derived from an EMBL/GenBank/DDBJ whole genome shotgun (WGS) entry which is preliminary data.</text>
</comment>
<dbReference type="EMBL" id="JABBGI010000001">
    <property type="protein sequence ID" value="NML68358.1"/>
    <property type="molecule type" value="Genomic_DNA"/>
</dbReference>
<keyword evidence="1" id="KW-0812">Transmembrane</keyword>
<protein>
    <submittedName>
        <fullName evidence="2">DUF2975 domain-containing protein</fullName>
    </submittedName>
</protein>
<feature type="transmembrane region" description="Helical" evidence="1">
    <location>
        <begin position="140"/>
        <end position="157"/>
    </location>
</feature>
<dbReference type="RefSeq" id="WP_169232952.1">
    <property type="nucleotide sequence ID" value="NZ_JABBGI010000001.1"/>
</dbReference>
<accession>A0A7Y0AJ87</accession>
<reference evidence="2 3" key="1">
    <citation type="submission" date="2020-04" db="EMBL/GenBank/DDBJ databases">
        <title>Chryseobacterium sp. RP-3-3 sp. nov., isolated from Jeju soil.</title>
        <authorList>
            <person name="Dahal R.H."/>
        </authorList>
    </citation>
    <scope>NUCLEOTIDE SEQUENCE [LARGE SCALE GENOMIC DNA]</scope>
    <source>
        <strain evidence="2 3">RP-3-3</strain>
    </source>
</reference>
<keyword evidence="3" id="KW-1185">Reference proteome</keyword>
<keyword evidence="1" id="KW-1133">Transmembrane helix</keyword>
<keyword evidence="1" id="KW-0472">Membrane</keyword>
<dbReference type="AlphaFoldDB" id="A0A7Y0AJ87"/>
<organism evidence="2 3">
    <name type="scientific">Chryseobacterium antibioticum</name>
    <dbReference type="NCBI Taxonomy" id="2728847"/>
    <lineage>
        <taxon>Bacteria</taxon>
        <taxon>Pseudomonadati</taxon>
        <taxon>Bacteroidota</taxon>
        <taxon>Flavobacteriia</taxon>
        <taxon>Flavobacteriales</taxon>
        <taxon>Weeksellaceae</taxon>
        <taxon>Chryseobacterium group</taxon>
        <taxon>Chryseobacterium</taxon>
    </lineage>
</organism>
<evidence type="ECO:0000256" key="1">
    <source>
        <dbReference type="SAM" id="Phobius"/>
    </source>
</evidence>
<proteinExistence type="predicted"/>
<dbReference type="InterPro" id="IPR021354">
    <property type="entry name" value="DUF2975"/>
</dbReference>
<dbReference type="Proteomes" id="UP000544054">
    <property type="component" value="Unassembled WGS sequence"/>
</dbReference>
<name>A0A7Y0AJ87_9FLAO</name>
<evidence type="ECO:0000313" key="3">
    <source>
        <dbReference type="Proteomes" id="UP000544054"/>
    </source>
</evidence>